<name>A0A073K8K3_9BACI</name>
<dbReference type="EMBL" id="JOTN01000013">
    <property type="protein sequence ID" value="KEK18593.1"/>
    <property type="molecule type" value="Genomic_DNA"/>
</dbReference>
<proteinExistence type="predicted"/>
<organism evidence="1 2">
    <name type="scientific">Bacillus manliponensis</name>
    <dbReference type="NCBI Taxonomy" id="574376"/>
    <lineage>
        <taxon>Bacteria</taxon>
        <taxon>Bacillati</taxon>
        <taxon>Bacillota</taxon>
        <taxon>Bacilli</taxon>
        <taxon>Bacillales</taxon>
        <taxon>Bacillaceae</taxon>
        <taxon>Bacillus</taxon>
        <taxon>Bacillus cereus group</taxon>
    </lineage>
</organism>
<accession>A0A073K8K3</accession>
<dbReference type="Proteomes" id="UP000027822">
    <property type="component" value="Unassembled WGS sequence"/>
</dbReference>
<evidence type="ECO:0000313" key="1">
    <source>
        <dbReference type="EMBL" id="KEK18593.1"/>
    </source>
</evidence>
<dbReference type="Pfam" id="PF13814">
    <property type="entry name" value="Replic_Relax"/>
    <property type="match status" value="1"/>
</dbReference>
<dbReference type="AlphaFoldDB" id="A0A073K8K3"/>
<dbReference type="InterPro" id="IPR025855">
    <property type="entry name" value="Replic_Relax"/>
</dbReference>
<keyword evidence="2" id="KW-1185">Reference proteome</keyword>
<gene>
    <name evidence="1" type="ORF">BAMA_04925</name>
</gene>
<comment type="caution">
    <text evidence="1">The sequence shown here is derived from an EMBL/GenBank/DDBJ whole genome shotgun (WGS) entry which is preliminary data.</text>
</comment>
<evidence type="ECO:0000313" key="2">
    <source>
        <dbReference type="Proteomes" id="UP000027822"/>
    </source>
</evidence>
<protein>
    <submittedName>
        <fullName evidence="1">Uncharacterized protein</fullName>
    </submittedName>
</protein>
<reference evidence="1 2" key="1">
    <citation type="submission" date="2014-06" db="EMBL/GenBank/DDBJ databases">
        <title>Draft genome sequence of Bacillus manliponensis JCM 15802 (MCCC 1A00708).</title>
        <authorList>
            <person name="Lai Q."/>
            <person name="Liu Y."/>
            <person name="Shao Z."/>
        </authorList>
    </citation>
    <scope>NUCLEOTIDE SEQUENCE [LARGE SCALE GENOMIC DNA]</scope>
    <source>
        <strain evidence="1 2">JCM 15802</strain>
    </source>
</reference>
<sequence>MKSRDKKFVLKDVDMKVLACLYNKKFLTSQQITGLYSFFRGKILSLKNIQSKLTRFSAHGGILSKRIETKANSAHKRAFYSLKPHTIRFLQEHQYLPKNFSLKHTERLSLHAVLSREVLIRALEGLVKNGTDEYHANIVNNIDLRSFLVQKSINAKNNPYNFVPDEFITIHNRSAFIEMDMSTEGLEQVLEKIEHYISYAKQTTEKVGVFFVGVDGSFFNPIADTAAYGRLSNLLFRMRKYYNELMSIENLQIFVCSLKDSGDVIAEFLLNQTFEREHYTNVILEPLSQRQVGDSIWKYGYAEKVNGFKLSVSGGLRRIYRTDKNATKDFYFVFGHENEYRSIAQLDDLIHSRIESSGYLNLPLIIMYPKRDKPREVLLMSDYKDTYLFSLQNENLKLNEAEKLYMRTANHSNPAKREILELY</sequence>